<dbReference type="SUPFAM" id="SSF52540">
    <property type="entry name" value="P-loop containing nucleoside triphosphate hydrolases"/>
    <property type="match status" value="1"/>
</dbReference>
<dbReference type="PANTHER" id="PTHR36978">
    <property type="entry name" value="P-LOOP CONTAINING NUCLEOTIDE TRIPHOSPHATE HYDROLASE"/>
    <property type="match status" value="1"/>
</dbReference>
<evidence type="ECO:0000313" key="2">
    <source>
        <dbReference type="EMBL" id="CAE0110472.1"/>
    </source>
</evidence>
<protein>
    <recommendedName>
        <fullName evidence="3">Sulfotransferase</fullName>
    </recommendedName>
</protein>
<name>A0A7S3ARF8_9EUKA</name>
<dbReference type="PANTHER" id="PTHR36978:SF4">
    <property type="entry name" value="P-LOOP CONTAINING NUCLEOSIDE TRIPHOSPHATE HYDROLASE PROTEIN"/>
    <property type="match status" value="1"/>
</dbReference>
<dbReference type="AlphaFoldDB" id="A0A7S3ARF8"/>
<accession>A0A7S3ARF8</accession>
<dbReference type="Pfam" id="PF17784">
    <property type="entry name" value="Sulfotransfer_4"/>
    <property type="match status" value="1"/>
</dbReference>
<dbReference type="EMBL" id="HBHX01019975">
    <property type="protein sequence ID" value="CAE0110472.1"/>
    <property type="molecule type" value="Transcribed_RNA"/>
</dbReference>
<dbReference type="InterPro" id="IPR040632">
    <property type="entry name" value="Sulfotransfer_4"/>
</dbReference>
<sequence length="260" mass="29487">MSCLLFCVYVSCARTNKASRSPSSLVRCKEPEYLVNAGLPRTGTTALHAAAVAIGLPSVHVWNDVLYPTSPSWLAPFDVSMPRWNGFLHGDVNGSSLDPRYVLLGDAPFFMDSGAIAQRFPLTKILCTTRDVEDWVNSMVRFPWLPGTLYFAHRYGLQHHIDWRGKRRPPVYSNRSESREALRDAFRAHHKAECLNATTLDLRMPPAELWRLFCAIVPARFYDRCTEHVTKPWPHWKGRLQTSSPPSFSSDCHSHTHSHG</sequence>
<dbReference type="Gene3D" id="3.40.50.300">
    <property type="entry name" value="P-loop containing nucleotide triphosphate hydrolases"/>
    <property type="match status" value="1"/>
</dbReference>
<organism evidence="2">
    <name type="scientific">Haptolina ericina</name>
    <dbReference type="NCBI Taxonomy" id="156174"/>
    <lineage>
        <taxon>Eukaryota</taxon>
        <taxon>Haptista</taxon>
        <taxon>Haptophyta</taxon>
        <taxon>Prymnesiophyceae</taxon>
        <taxon>Prymnesiales</taxon>
        <taxon>Prymnesiaceae</taxon>
        <taxon>Haptolina</taxon>
    </lineage>
</organism>
<gene>
    <name evidence="2" type="ORF">HERI1096_LOCUS11132</name>
</gene>
<dbReference type="InterPro" id="IPR027417">
    <property type="entry name" value="P-loop_NTPase"/>
</dbReference>
<evidence type="ECO:0000256" key="1">
    <source>
        <dbReference type="SAM" id="MobiDB-lite"/>
    </source>
</evidence>
<reference evidence="2" key="1">
    <citation type="submission" date="2021-01" db="EMBL/GenBank/DDBJ databases">
        <authorList>
            <person name="Corre E."/>
            <person name="Pelletier E."/>
            <person name="Niang G."/>
            <person name="Scheremetjew M."/>
            <person name="Finn R."/>
            <person name="Kale V."/>
            <person name="Holt S."/>
            <person name="Cochrane G."/>
            <person name="Meng A."/>
            <person name="Brown T."/>
            <person name="Cohen L."/>
        </authorList>
    </citation>
    <scope>NUCLEOTIDE SEQUENCE</scope>
    <source>
        <strain evidence="2">CCMP281</strain>
    </source>
</reference>
<evidence type="ECO:0008006" key="3">
    <source>
        <dbReference type="Google" id="ProtNLM"/>
    </source>
</evidence>
<proteinExistence type="predicted"/>
<feature type="region of interest" description="Disordered" evidence="1">
    <location>
        <begin position="240"/>
        <end position="260"/>
    </location>
</feature>